<proteinExistence type="predicted"/>
<dbReference type="Proteomes" id="UP000053424">
    <property type="component" value="Unassembled WGS sequence"/>
</dbReference>
<protein>
    <submittedName>
        <fullName evidence="1">Uncharacterized protein</fullName>
    </submittedName>
</protein>
<evidence type="ECO:0000313" key="1">
    <source>
        <dbReference type="EMBL" id="KIM38475.1"/>
    </source>
</evidence>
<dbReference type="AlphaFoldDB" id="A0A0C3BP73"/>
<reference evidence="1 2" key="1">
    <citation type="submission" date="2014-04" db="EMBL/GenBank/DDBJ databases">
        <authorList>
            <consortium name="DOE Joint Genome Institute"/>
            <person name="Kuo A."/>
            <person name="Gay G."/>
            <person name="Dore J."/>
            <person name="Kohler A."/>
            <person name="Nagy L.G."/>
            <person name="Floudas D."/>
            <person name="Copeland A."/>
            <person name="Barry K.W."/>
            <person name="Cichocki N."/>
            <person name="Veneault-Fourrey C."/>
            <person name="LaButti K."/>
            <person name="Lindquist E.A."/>
            <person name="Lipzen A."/>
            <person name="Lundell T."/>
            <person name="Morin E."/>
            <person name="Murat C."/>
            <person name="Sun H."/>
            <person name="Tunlid A."/>
            <person name="Henrissat B."/>
            <person name="Grigoriev I.V."/>
            <person name="Hibbett D.S."/>
            <person name="Martin F."/>
            <person name="Nordberg H.P."/>
            <person name="Cantor M.N."/>
            <person name="Hua S.X."/>
        </authorList>
    </citation>
    <scope>NUCLEOTIDE SEQUENCE [LARGE SCALE GENOMIC DNA]</scope>
    <source>
        <strain evidence="2">h7</strain>
    </source>
</reference>
<dbReference type="HOGENOM" id="CLU_1695692_0_0_1"/>
<organism evidence="1 2">
    <name type="scientific">Hebeloma cylindrosporum</name>
    <dbReference type="NCBI Taxonomy" id="76867"/>
    <lineage>
        <taxon>Eukaryota</taxon>
        <taxon>Fungi</taxon>
        <taxon>Dikarya</taxon>
        <taxon>Basidiomycota</taxon>
        <taxon>Agaricomycotina</taxon>
        <taxon>Agaricomycetes</taxon>
        <taxon>Agaricomycetidae</taxon>
        <taxon>Agaricales</taxon>
        <taxon>Agaricineae</taxon>
        <taxon>Hymenogastraceae</taxon>
        <taxon>Hebeloma</taxon>
    </lineage>
</organism>
<accession>A0A0C3BP73</accession>
<dbReference type="EMBL" id="KN831790">
    <property type="protein sequence ID" value="KIM38475.1"/>
    <property type="molecule type" value="Genomic_DNA"/>
</dbReference>
<reference evidence="2" key="2">
    <citation type="submission" date="2015-01" db="EMBL/GenBank/DDBJ databases">
        <title>Evolutionary Origins and Diversification of the Mycorrhizal Mutualists.</title>
        <authorList>
            <consortium name="DOE Joint Genome Institute"/>
            <consortium name="Mycorrhizal Genomics Consortium"/>
            <person name="Kohler A."/>
            <person name="Kuo A."/>
            <person name="Nagy L.G."/>
            <person name="Floudas D."/>
            <person name="Copeland A."/>
            <person name="Barry K.W."/>
            <person name="Cichocki N."/>
            <person name="Veneault-Fourrey C."/>
            <person name="LaButti K."/>
            <person name="Lindquist E.A."/>
            <person name="Lipzen A."/>
            <person name="Lundell T."/>
            <person name="Morin E."/>
            <person name="Murat C."/>
            <person name="Riley R."/>
            <person name="Ohm R."/>
            <person name="Sun H."/>
            <person name="Tunlid A."/>
            <person name="Henrissat B."/>
            <person name="Grigoriev I.V."/>
            <person name="Hibbett D.S."/>
            <person name="Martin F."/>
        </authorList>
    </citation>
    <scope>NUCLEOTIDE SEQUENCE [LARGE SCALE GENOMIC DNA]</scope>
    <source>
        <strain evidence="2">h7</strain>
    </source>
</reference>
<gene>
    <name evidence="1" type="ORF">M413DRAFT_12698</name>
</gene>
<sequence length="155" mass="16697">MSEDSKQPETKIIIGQKIWASVIIAPGDVHPAQSKNKMSTASKAIFDGKAPVKKQLIVLAITESKTHFICVYTSTFGSSSKLDPKKVVDSRNWLPIHPAEGQYEALAQPKGGDGLAGWICLSQTILVPIADKSVEPLPVFYPEDSVAKIKGKVGL</sequence>
<keyword evidence="2" id="KW-1185">Reference proteome</keyword>
<evidence type="ECO:0000313" key="2">
    <source>
        <dbReference type="Proteomes" id="UP000053424"/>
    </source>
</evidence>
<name>A0A0C3BP73_HEBCY</name>